<keyword evidence="4" id="KW-1185">Reference proteome</keyword>
<evidence type="ECO:0000259" key="2">
    <source>
        <dbReference type="Pfam" id="PF07331"/>
    </source>
</evidence>
<gene>
    <name evidence="3" type="ORF">G5B40_09590</name>
</gene>
<keyword evidence="1" id="KW-1133">Transmembrane helix</keyword>
<name>A0A7L5BZI4_9RHOB</name>
<feature type="transmembrane region" description="Helical" evidence="1">
    <location>
        <begin position="6"/>
        <end position="28"/>
    </location>
</feature>
<dbReference type="InterPro" id="IPR009936">
    <property type="entry name" value="DUF1468"/>
</dbReference>
<dbReference type="KEGG" id="hdh:G5B40_09590"/>
<dbReference type="Pfam" id="PF07331">
    <property type="entry name" value="TctB"/>
    <property type="match status" value="1"/>
</dbReference>
<evidence type="ECO:0000256" key="1">
    <source>
        <dbReference type="SAM" id="Phobius"/>
    </source>
</evidence>
<dbReference type="EMBL" id="CP049056">
    <property type="protein sequence ID" value="QIE55676.1"/>
    <property type="molecule type" value="Genomic_DNA"/>
</dbReference>
<organism evidence="3 4">
    <name type="scientific">Pikeienuella piscinae</name>
    <dbReference type="NCBI Taxonomy" id="2748098"/>
    <lineage>
        <taxon>Bacteria</taxon>
        <taxon>Pseudomonadati</taxon>
        <taxon>Pseudomonadota</taxon>
        <taxon>Alphaproteobacteria</taxon>
        <taxon>Rhodobacterales</taxon>
        <taxon>Paracoccaceae</taxon>
        <taxon>Pikeienuella</taxon>
    </lineage>
</organism>
<feature type="transmembrane region" description="Helical" evidence="1">
    <location>
        <begin position="92"/>
        <end position="123"/>
    </location>
</feature>
<keyword evidence="1" id="KW-0812">Transmembrane</keyword>
<feature type="transmembrane region" description="Helical" evidence="1">
    <location>
        <begin position="130"/>
        <end position="148"/>
    </location>
</feature>
<proteinExistence type="predicted"/>
<reference evidence="3 4" key="1">
    <citation type="submission" date="2020-02" db="EMBL/GenBank/DDBJ databases">
        <title>complete genome sequence of Rhodobacteraceae bacterium.</title>
        <authorList>
            <person name="Park J."/>
            <person name="Kim Y.-S."/>
            <person name="Kim K.-H."/>
        </authorList>
    </citation>
    <scope>NUCLEOTIDE SEQUENCE [LARGE SCALE GENOMIC DNA]</scope>
    <source>
        <strain evidence="3 4">RR4-56</strain>
    </source>
</reference>
<protein>
    <recommendedName>
        <fullName evidence="2">DUF1468 domain-containing protein</fullName>
    </recommendedName>
</protein>
<evidence type="ECO:0000313" key="3">
    <source>
        <dbReference type="EMBL" id="QIE55676.1"/>
    </source>
</evidence>
<evidence type="ECO:0000313" key="4">
    <source>
        <dbReference type="Proteomes" id="UP000503336"/>
    </source>
</evidence>
<sequence length="168" mass="18365">MFANWLVSLFSIGLSLLFFGASFTLVTLRADPGGPAIVPQILCVLTIVAAGANLVLTIVKQDGARVVAATIRSFFADFKLGVRAEKSEGPRVFVAMLLVCLYPLGITEFGFLLATAALVGLLCWICRLKVLRSVILMILTPTLIYWLFDEIMKARVPEGQIFDILMLL</sequence>
<accession>A0A7L5BZI4</accession>
<keyword evidence="1" id="KW-0472">Membrane</keyword>
<feature type="domain" description="DUF1468" evidence="2">
    <location>
        <begin position="12"/>
        <end position="157"/>
    </location>
</feature>
<feature type="transmembrane region" description="Helical" evidence="1">
    <location>
        <begin position="40"/>
        <end position="59"/>
    </location>
</feature>
<dbReference type="RefSeq" id="WP_165097911.1">
    <property type="nucleotide sequence ID" value="NZ_CP049056.1"/>
</dbReference>
<dbReference type="AlphaFoldDB" id="A0A7L5BZI4"/>
<dbReference type="Proteomes" id="UP000503336">
    <property type="component" value="Chromosome"/>
</dbReference>